<keyword evidence="2" id="KW-1185">Reference proteome</keyword>
<dbReference type="EMBL" id="LPVJ01000019">
    <property type="protein sequence ID" value="KUO96375.1"/>
    <property type="molecule type" value="Genomic_DNA"/>
</dbReference>
<gene>
    <name evidence="1" type="ORF">ATW55_04045</name>
</gene>
<name>A0A101XRU9_9BACL</name>
<dbReference type="Gene3D" id="3.40.50.150">
    <property type="entry name" value="Vaccinia Virus protein VP39"/>
    <property type="match status" value="1"/>
</dbReference>
<sequence length="83" mass="9779">MISTLAVHRFTHFETFLLPPNMRDRFFMSGWRHPEWYLDPLYRQGVSPSAKAPKGLVDQCVKRLANDLNTDVWKEKYGEVQNP</sequence>
<organism evidence="1 2">
    <name type="scientific">Ferroacidibacillus organovorans</name>
    <dbReference type="NCBI Taxonomy" id="1765683"/>
    <lineage>
        <taxon>Bacteria</taxon>
        <taxon>Bacillati</taxon>
        <taxon>Bacillota</taxon>
        <taxon>Bacilli</taxon>
        <taxon>Bacillales</taxon>
        <taxon>Alicyclobacillaceae</taxon>
        <taxon>Ferroacidibacillus</taxon>
    </lineage>
</organism>
<protein>
    <submittedName>
        <fullName evidence="1">Uncharacterized protein</fullName>
    </submittedName>
</protein>
<dbReference type="Proteomes" id="UP000053557">
    <property type="component" value="Unassembled WGS sequence"/>
</dbReference>
<evidence type="ECO:0000313" key="1">
    <source>
        <dbReference type="EMBL" id="KUO96375.1"/>
    </source>
</evidence>
<dbReference type="AlphaFoldDB" id="A0A101XRU9"/>
<accession>A0A101XRU9</accession>
<evidence type="ECO:0000313" key="2">
    <source>
        <dbReference type="Proteomes" id="UP000053557"/>
    </source>
</evidence>
<dbReference type="InterPro" id="IPR029063">
    <property type="entry name" value="SAM-dependent_MTases_sf"/>
</dbReference>
<comment type="caution">
    <text evidence="1">The sequence shown here is derived from an EMBL/GenBank/DDBJ whole genome shotgun (WGS) entry which is preliminary data.</text>
</comment>
<proteinExistence type="predicted"/>
<reference evidence="1 2" key="1">
    <citation type="submission" date="2015-12" db="EMBL/GenBank/DDBJ databases">
        <title>Draft genome sequence of Acidibacillus ferrooxidans ITV001, isolated from a chalcopyrite acid mine drainage site in Brazil.</title>
        <authorList>
            <person name="Dall'Agnol H."/>
            <person name="Nancucheo I."/>
            <person name="Johnson B."/>
            <person name="Oliveira R."/>
            <person name="Leite L."/>
            <person name="Pylro V."/>
            <person name="Nunes G.L."/>
            <person name="Tzotzos G."/>
            <person name="Fernandes G.R."/>
            <person name="Dutra J."/>
            <person name="Orellana S.C."/>
            <person name="Oliveira G."/>
        </authorList>
    </citation>
    <scope>NUCLEOTIDE SEQUENCE [LARGE SCALE GENOMIC DNA]</scope>
    <source>
        <strain evidence="2">ITV01</strain>
    </source>
</reference>